<reference evidence="1" key="2">
    <citation type="submission" date="2025-09" db="UniProtKB">
        <authorList>
            <consortium name="Ensembl"/>
        </authorList>
    </citation>
    <scope>IDENTIFICATION</scope>
</reference>
<keyword evidence="2" id="KW-1185">Reference proteome</keyword>
<proteinExistence type="predicted"/>
<sequence length="150" mass="16792">MAVTMNQTDHYDYMDGTVALHLVLCPYPLRPRFLFPSFSSPSAAQPGNPFLSLCAPIQMVPDAVLLLWGILRDTCAVGVGNRNKQNHFPCIPTPKDGVRRGGFWVKERKRSYGSLETILTVQCVPLILPFLFPETDLGVLGRHPSDWFCM</sequence>
<evidence type="ECO:0000313" key="1">
    <source>
        <dbReference type="Ensembl" id="ENSMSIP00000032962.1"/>
    </source>
</evidence>
<protein>
    <submittedName>
        <fullName evidence="1">Uncharacterized protein</fullName>
    </submittedName>
</protein>
<reference evidence="1" key="1">
    <citation type="submission" date="2025-08" db="UniProtKB">
        <authorList>
            <consortium name="Ensembl"/>
        </authorList>
    </citation>
    <scope>IDENTIFICATION</scope>
</reference>
<dbReference type="Ensembl" id="ENSMSIT00000041567.1">
    <property type="protein sequence ID" value="ENSMSIP00000032962.1"/>
    <property type="gene ID" value="ENSMSIG00000027596.1"/>
</dbReference>
<organism evidence="1 2">
    <name type="scientific">Mus spicilegus</name>
    <name type="common">Mound-building mouse</name>
    <dbReference type="NCBI Taxonomy" id="10103"/>
    <lineage>
        <taxon>Eukaryota</taxon>
        <taxon>Metazoa</taxon>
        <taxon>Chordata</taxon>
        <taxon>Craniata</taxon>
        <taxon>Vertebrata</taxon>
        <taxon>Euteleostomi</taxon>
        <taxon>Mammalia</taxon>
        <taxon>Eutheria</taxon>
        <taxon>Euarchontoglires</taxon>
        <taxon>Glires</taxon>
        <taxon>Rodentia</taxon>
        <taxon>Myomorpha</taxon>
        <taxon>Muroidea</taxon>
        <taxon>Muridae</taxon>
        <taxon>Murinae</taxon>
        <taxon>Mus</taxon>
        <taxon>Mus</taxon>
    </lineage>
</organism>
<name>A0A8C6I760_MUSSI</name>
<dbReference type="Proteomes" id="UP000694415">
    <property type="component" value="Unplaced"/>
</dbReference>
<evidence type="ECO:0000313" key="2">
    <source>
        <dbReference type="Proteomes" id="UP000694415"/>
    </source>
</evidence>
<dbReference type="AlphaFoldDB" id="A0A8C6I760"/>
<accession>A0A8C6I760</accession>